<reference evidence="2 3" key="1">
    <citation type="submission" date="2022-01" db="EMBL/GenBank/DDBJ databases">
        <authorList>
            <person name="Xiong W."/>
            <person name="Schranz E."/>
        </authorList>
    </citation>
    <scope>NUCLEOTIDE SEQUENCE [LARGE SCALE GENOMIC DNA]</scope>
</reference>
<feature type="compositionally biased region" description="Basic and acidic residues" evidence="1">
    <location>
        <begin position="127"/>
        <end position="141"/>
    </location>
</feature>
<evidence type="ECO:0008006" key="4">
    <source>
        <dbReference type="Google" id="ProtNLM"/>
    </source>
</evidence>
<dbReference type="GO" id="GO:0009416">
    <property type="term" value="P:response to light stimulus"/>
    <property type="evidence" value="ECO:0007669"/>
    <property type="project" value="TreeGrafter"/>
</dbReference>
<feature type="region of interest" description="Disordered" evidence="1">
    <location>
        <begin position="107"/>
        <end position="150"/>
    </location>
</feature>
<feature type="region of interest" description="Disordered" evidence="1">
    <location>
        <begin position="685"/>
        <end position="752"/>
    </location>
</feature>
<keyword evidence="3" id="KW-1185">Reference proteome</keyword>
<feature type="region of interest" description="Disordered" evidence="1">
    <location>
        <begin position="483"/>
        <end position="536"/>
    </location>
</feature>
<feature type="region of interest" description="Disordered" evidence="1">
    <location>
        <begin position="324"/>
        <end position="454"/>
    </location>
</feature>
<evidence type="ECO:0000313" key="3">
    <source>
        <dbReference type="Proteomes" id="UP001157418"/>
    </source>
</evidence>
<organism evidence="2 3">
    <name type="scientific">Lactuca virosa</name>
    <dbReference type="NCBI Taxonomy" id="75947"/>
    <lineage>
        <taxon>Eukaryota</taxon>
        <taxon>Viridiplantae</taxon>
        <taxon>Streptophyta</taxon>
        <taxon>Embryophyta</taxon>
        <taxon>Tracheophyta</taxon>
        <taxon>Spermatophyta</taxon>
        <taxon>Magnoliopsida</taxon>
        <taxon>eudicotyledons</taxon>
        <taxon>Gunneridae</taxon>
        <taxon>Pentapetalae</taxon>
        <taxon>asterids</taxon>
        <taxon>campanulids</taxon>
        <taxon>Asterales</taxon>
        <taxon>Asteraceae</taxon>
        <taxon>Cichorioideae</taxon>
        <taxon>Cichorieae</taxon>
        <taxon>Lactucinae</taxon>
        <taxon>Lactuca</taxon>
    </lineage>
</organism>
<feature type="compositionally biased region" description="Basic residues" evidence="1">
    <location>
        <begin position="332"/>
        <end position="345"/>
    </location>
</feature>
<dbReference type="GO" id="GO:0045893">
    <property type="term" value="P:positive regulation of DNA-templated transcription"/>
    <property type="evidence" value="ECO:0007669"/>
    <property type="project" value="TreeGrafter"/>
</dbReference>
<evidence type="ECO:0000256" key="1">
    <source>
        <dbReference type="SAM" id="MobiDB-lite"/>
    </source>
</evidence>
<dbReference type="EMBL" id="CAKMRJ010005634">
    <property type="protein sequence ID" value="CAH1448431.1"/>
    <property type="molecule type" value="Genomic_DNA"/>
</dbReference>
<proteinExistence type="predicted"/>
<sequence>MDPLTHLEYALFQLTPTRTRCDLLIFCGHNKEKLASGLVEPFVSHLKFFKDQISKGGYSITLRPPTTSSFWFTKFTLQRLVRFINSPEVLERFIRIEREILQIENSVHGNDGEEHAGEGGSLSSDGSTKKSTDPSKLKAGEAGDDVQEESSKIQLQRLLETRKAMLRKEQAMAYARALVAGFETDNMNDLILFADSFGASRLREACIEFIELCKKKHNDGLWMDELAAMAAYPPSELAYTGTSGILIATESNASTLMNDLNSEQHNPEDNTDQAPSTPANVTMQHPWPNQIPQYMYNFQGPQGPRYPYPYPGMPPYYPPHMSWPTNDDSGHGRHHRSSSKKKSKPRLSESSEEEEDDSNGDGDSDSVSDSGTVSKHEKSTKKNKKKSSKTVVIRNINYITSNRKNSDGGSDNSDEDEVDGVLESLVKHHSKSSKSHEKKKKGADLDTESGKRNENWDAFQNLLLKDDDVQDEHFTIKNDMDMGSENYVKNQPKTGINNDSFVVPERTGVNESRKVNPQDFENGVRMKGRDSSDGDMVISQRYGESTDGNTGFRDLGSESSMIRNKREEDWFVVKNSEGTIVNSTFNDDFGSMKNAFSLETTKKIVPIDDSFMVQPQTTAPYESQWRSTDVSMVEGVAKPDATDGQVVKTGFYEPDELYLMVSRDSGVEPPVRSSWTPELDYGAEVQFTKSEPKPAPVETKDQVEESTPVKPKTKKVVKPKPLSRSLPGDKRLPFVSRPVVHKSKREQEDEIRKKMEEIAIERQKRIAERTAAAAGCGSTNKTKTGAASTPTKPSQLKKTNSKVAGM</sequence>
<feature type="compositionally biased region" description="Basic residues" evidence="1">
    <location>
        <begin position="378"/>
        <end position="388"/>
    </location>
</feature>
<feature type="compositionally biased region" description="Basic and acidic residues" evidence="1">
    <location>
        <begin position="442"/>
        <end position="454"/>
    </location>
</feature>
<feature type="compositionally biased region" description="Basic residues" evidence="1">
    <location>
        <begin position="427"/>
        <end position="441"/>
    </location>
</feature>
<feature type="compositionally biased region" description="Polar residues" evidence="1">
    <location>
        <begin position="777"/>
        <end position="806"/>
    </location>
</feature>
<dbReference type="AlphaFoldDB" id="A0AAU9PF76"/>
<feature type="compositionally biased region" description="Polar residues" evidence="1">
    <location>
        <begin position="487"/>
        <end position="500"/>
    </location>
</feature>
<dbReference type="PANTHER" id="PTHR31008:SF4">
    <property type="entry name" value="COP1-INTERACTING PROTEIN 7"/>
    <property type="match status" value="1"/>
</dbReference>
<dbReference type="PANTHER" id="PTHR31008">
    <property type="entry name" value="COP1-INTERACTING PROTEIN-RELATED"/>
    <property type="match status" value="1"/>
</dbReference>
<feature type="compositionally biased region" description="Basic and acidic residues" evidence="1">
    <location>
        <begin position="511"/>
        <end position="532"/>
    </location>
</feature>
<feature type="compositionally biased region" description="Polar residues" evidence="1">
    <location>
        <begin position="272"/>
        <end position="283"/>
    </location>
</feature>
<feature type="region of interest" description="Disordered" evidence="1">
    <location>
        <begin position="259"/>
        <end position="286"/>
    </location>
</feature>
<gene>
    <name evidence="2" type="ORF">LVIROSA_LOCUS33979</name>
</gene>
<comment type="caution">
    <text evidence="2">The sequence shown here is derived from an EMBL/GenBank/DDBJ whole genome shotgun (WGS) entry which is preliminary data.</text>
</comment>
<feature type="region of interest" description="Disordered" evidence="1">
    <location>
        <begin position="769"/>
        <end position="806"/>
    </location>
</feature>
<dbReference type="Proteomes" id="UP001157418">
    <property type="component" value="Unassembled WGS sequence"/>
</dbReference>
<feature type="compositionally biased region" description="Acidic residues" evidence="1">
    <location>
        <begin position="350"/>
        <end position="366"/>
    </location>
</feature>
<name>A0AAU9PF76_9ASTR</name>
<evidence type="ECO:0000313" key="2">
    <source>
        <dbReference type="EMBL" id="CAH1448431.1"/>
    </source>
</evidence>
<protein>
    <recommendedName>
        <fullName evidence="4">COP1-interacting protein 7</fullName>
    </recommendedName>
</protein>
<accession>A0AAU9PF76</accession>